<comment type="caution">
    <text evidence="2">The sequence shown here is derived from an EMBL/GenBank/DDBJ whole genome shotgun (WGS) entry which is preliminary data.</text>
</comment>
<sequence length="87" mass="9986">MVNNRQDEMRRVESLWGGGTTDNGISILPEDFYRRIFSEHSSNIFMGNNNSTDDVDATTSDSPEPDLLWQYNQAFLSQDPRNLSQNQ</sequence>
<feature type="region of interest" description="Disordered" evidence="1">
    <location>
        <begin position="43"/>
        <end position="64"/>
    </location>
</feature>
<reference evidence="2 3" key="1">
    <citation type="submission" date="2020-02" db="EMBL/GenBank/DDBJ databases">
        <authorList>
            <person name="Ma Q."/>
            <person name="Huang Y."/>
            <person name="Song X."/>
            <person name="Pei D."/>
        </authorList>
    </citation>
    <scope>NUCLEOTIDE SEQUENCE [LARGE SCALE GENOMIC DNA]</scope>
    <source>
        <strain evidence="2">Sxm20200214</strain>
        <tissue evidence="2">Leaf</tissue>
    </source>
</reference>
<proteinExistence type="predicted"/>
<gene>
    <name evidence="2" type="ORF">Bca52824_018113</name>
</gene>
<evidence type="ECO:0000313" key="3">
    <source>
        <dbReference type="Proteomes" id="UP000886595"/>
    </source>
</evidence>
<feature type="compositionally biased region" description="Low complexity" evidence="1">
    <location>
        <begin position="48"/>
        <end position="62"/>
    </location>
</feature>
<dbReference type="EMBL" id="JAAMPC010000004">
    <property type="protein sequence ID" value="KAG2314991.1"/>
    <property type="molecule type" value="Genomic_DNA"/>
</dbReference>
<dbReference type="Proteomes" id="UP000886595">
    <property type="component" value="Unassembled WGS sequence"/>
</dbReference>
<accession>A0A8X7VPB4</accession>
<name>A0A8X7VPB4_BRACI</name>
<dbReference type="AlphaFoldDB" id="A0A8X7VPB4"/>
<evidence type="ECO:0000256" key="1">
    <source>
        <dbReference type="SAM" id="MobiDB-lite"/>
    </source>
</evidence>
<organism evidence="2 3">
    <name type="scientific">Brassica carinata</name>
    <name type="common">Ethiopian mustard</name>
    <name type="synonym">Abyssinian cabbage</name>
    <dbReference type="NCBI Taxonomy" id="52824"/>
    <lineage>
        <taxon>Eukaryota</taxon>
        <taxon>Viridiplantae</taxon>
        <taxon>Streptophyta</taxon>
        <taxon>Embryophyta</taxon>
        <taxon>Tracheophyta</taxon>
        <taxon>Spermatophyta</taxon>
        <taxon>Magnoliopsida</taxon>
        <taxon>eudicotyledons</taxon>
        <taxon>Gunneridae</taxon>
        <taxon>Pentapetalae</taxon>
        <taxon>rosids</taxon>
        <taxon>malvids</taxon>
        <taxon>Brassicales</taxon>
        <taxon>Brassicaceae</taxon>
        <taxon>Brassiceae</taxon>
        <taxon>Brassica</taxon>
    </lineage>
</organism>
<keyword evidence="3" id="KW-1185">Reference proteome</keyword>
<evidence type="ECO:0000313" key="2">
    <source>
        <dbReference type="EMBL" id="KAG2314991.1"/>
    </source>
</evidence>
<protein>
    <submittedName>
        <fullName evidence="2">Uncharacterized protein</fullName>
    </submittedName>
</protein>